<dbReference type="Gene3D" id="1.25.40.10">
    <property type="entry name" value="Tetratricopeptide repeat domain"/>
    <property type="match status" value="1"/>
</dbReference>
<dbReference type="SUPFAM" id="SSF52540">
    <property type="entry name" value="P-loop containing nucleoside triphosphate hydrolases"/>
    <property type="match status" value="1"/>
</dbReference>
<dbReference type="InterPro" id="IPR029787">
    <property type="entry name" value="Nucleotide_cyclase"/>
</dbReference>
<accession>A0ABP1NQ08</accession>
<evidence type="ECO:0000256" key="1">
    <source>
        <dbReference type="ARBA" id="ARBA00022741"/>
    </source>
</evidence>
<evidence type="ECO:0000256" key="4">
    <source>
        <dbReference type="PROSITE-ProRule" id="PRU00339"/>
    </source>
</evidence>
<dbReference type="Gene3D" id="3.30.70.1230">
    <property type="entry name" value="Nucleotide cyclase"/>
    <property type="match status" value="1"/>
</dbReference>
<organism evidence="6 7">
    <name type="scientific">Xylocopa violacea</name>
    <name type="common">Violet carpenter bee</name>
    <name type="synonym">Apis violacea</name>
    <dbReference type="NCBI Taxonomy" id="135666"/>
    <lineage>
        <taxon>Eukaryota</taxon>
        <taxon>Metazoa</taxon>
        <taxon>Ecdysozoa</taxon>
        <taxon>Arthropoda</taxon>
        <taxon>Hexapoda</taxon>
        <taxon>Insecta</taxon>
        <taxon>Pterygota</taxon>
        <taxon>Neoptera</taxon>
        <taxon>Endopterygota</taxon>
        <taxon>Hymenoptera</taxon>
        <taxon>Apocrita</taxon>
        <taxon>Aculeata</taxon>
        <taxon>Apoidea</taxon>
        <taxon>Anthophila</taxon>
        <taxon>Apidae</taxon>
        <taxon>Xylocopa</taxon>
        <taxon>Xylocopa</taxon>
    </lineage>
</organism>
<dbReference type="EMBL" id="CAXAJV020001293">
    <property type="protein sequence ID" value="CAL7942987.1"/>
    <property type="molecule type" value="Genomic_DNA"/>
</dbReference>
<keyword evidence="1" id="KW-0547">Nucleotide-binding</keyword>
<name>A0ABP1NQ08_XYLVO</name>
<dbReference type="PROSITE" id="PS50005">
    <property type="entry name" value="TPR"/>
    <property type="match status" value="1"/>
</dbReference>
<dbReference type="PANTHER" id="PTHR16305">
    <property type="entry name" value="TESTICULAR SOLUBLE ADENYLYL CYCLASE"/>
    <property type="match status" value="1"/>
</dbReference>
<dbReference type="InterPro" id="IPR019734">
    <property type="entry name" value="TPR_rpt"/>
</dbReference>
<dbReference type="PROSITE" id="PS50125">
    <property type="entry name" value="GUANYLATE_CYCLASE_2"/>
    <property type="match status" value="1"/>
</dbReference>
<dbReference type="InterPro" id="IPR027417">
    <property type="entry name" value="P-loop_NTPase"/>
</dbReference>
<sequence>MEPNWGLQSSRLKTAWTPDVIGPIYKHHSLNLREVLLAHRNDKCTRTMATFVPDELIYEKDLTTKNFRKFNAVLLLINMVRFFNVSERYASAENGGSHALFTLLNDCVNVIIEEVYTNEGDVLKLSLEMVVSTGEVTFSVIGDDRARQYIISGTPIEDVKFAKRICLPGDLVLTSSAWAHCAPTLYEYVIKDSSNVKIIKVIGPPAESPRRSVASFDDSTIDRRQSVGFIESDLTLLSDISTDPDINLIQFQTRISVVDALRRGIGEHLKTYMLKPVLTQIEHDDQLKYLTEVREITVICISVVPFEYTVDELISLVDELYKIMQNIIEQYSGSISMVNLFEKDISFYILYGIRDYNDKEEEENNSKSGLLSAYEIMEEIKHVSGVKAVLIGVSTGIAFCGIIGHIVRMQYMVFGVPVNKAISLMTISYDKISCDYDTLLKSTLNKNRFRSRGVKVLRRFGKALVYEFVSSDPKTDSMVDLTYMYPILDRIYELENFNDILDDIGVSGRIYSGLLIEGSERSGKSRLLDAFVTVVLNREIKFVQVPLHPSHVEKPYAVLHNIFLQVIGRVCIILDDVQYIDLLSWQFLSAILKNHNVVLVMTMTQPASRNNLNQVEASIFQDKRLMNKTLEGLTPNYIAAYACQFLGVDAIPGELEKILQHRSRNSIGWCEAFLMSMLQVQALNFITISPAEVSNYDLVFPDQSFLVKIPSYLTPEEVAPPLHWSQMNSLNVCIPVDKPKTTVEINRDLTGLRIDMYNRMNSYEQAFIKCAAAMGAVFPRSNRSLIILSFSIALAVAEMIRLRILECGMIQRKHCHADDSVYHVLKNKKTFSNMHHLVTCACQPSYIFTKRTLPTYAYCKLLEFTMSAYHKLFYEILSPQEKADYHKKALDIYEKDARRCNTCGGGQFLKYPMLEDEEVCRLRAKTTLHGKRDRFESRRSIFVPDSNDPEKRREALASRKVSVLPVSSESDEIGSELSPGPLKDSHFNSMKRTRRLSEVVIDDIWSHRLKQFTYIDYRNCRCIKTISYLFWKLHDHVSHSGDVNALVKFMIEYSSGLIQTGQPLYATKYLAGTTANIGILKMREKLILDSPDAIINKGRSLVLTGDAYVAYGNYSQAQKFYTEAVTMKGEVPQCSKLICCNLVFERIRYRIRSLRKYRDRGSKSVERIERAIYLQRLAMISMLQDETKVAMLTVLRSLRDAFECPGAFTEKGQMYLTALQIFHNSNEQCMIRSLERSMLAIIDRKTNWKLPEEIIMLAHIYQTMYDRRILQGNLDEGIEYGILICKICNCMHLNRIKLTILPTLIEIMIWTKQVNGAVDLLYELYYLAKEDIDYSAITWYYSLCMELMLDAAMILESYETCHDFYVNVMSDTCVLRDPESLSRLTTCLLIWQLRMNVTVTEPFMKEVDEYMDNIAFDKFSQIYNCIKGFESYLLVLKRRINIRKSYDLISQVRNANSILKFLHEAAYHATFIKPFLFLLQSYMEILRGRRTFSRANMTRSHKMACLHGNKLVLAWIEQNKRTWEEGSYNNMAQYWNEHVGSGDGVRWQEIHSFTLNAWSTILFPFPIPDTNY</sequence>
<keyword evidence="2" id="KW-0067">ATP-binding</keyword>
<protein>
    <recommendedName>
        <fullName evidence="5">Guanylate cyclase domain-containing protein</fullName>
    </recommendedName>
</protein>
<comment type="caution">
    <text evidence="6">The sequence shown here is derived from an EMBL/GenBank/DDBJ whole genome shotgun (WGS) entry which is preliminary data.</text>
</comment>
<dbReference type="InterPro" id="IPR001054">
    <property type="entry name" value="A/G_cyclase"/>
</dbReference>
<dbReference type="InterPro" id="IPR011990">
    <property type="entry name" value="TPR-like_helical_dom_sf"/>
</dbReference>
<evidence type="ECO:0000256" key="3">
    <source>
        <dbReference type="ARBA" id="ARBA00023239"/>
    </source>
</evidence>
<evidence type="ECO:0000313" key="6">
    <source>
        <dbReference type="EMBL" id="CAL7942987.1"/>
    </source>
</evidence>
<dbReference type="PANTHER" id="PTHR16305:SF28">
    <property type="entry name" value="GUANYLATE CYCLASE DOMAIN-CONTAINING PROTEIN"/>
    <property type="match status" value="1"/>
</dbReference>
<keyword evidence="4" id="KW-0802">TPR repeat</keyword>
<dbReference type="SUPFAM" id="SSF55073">
    <property type="entry name" value="Nucleotide cyclase"/>
    <property type="match status" value="1"/>
</dbReference>
<feature type="repeat" description="TPR" evidence="4">
    <location>
        <begin position="1098"/>
        <end position="1131"/>
    </location>
</feature>
<gene>
    <name evidence="6" type="ORF">XYLVIOL_LOCUS5826</name>
</gene>
<evidence type="ECO:0000259" key="5">
    <source>
        <dbReference type="PROSITE" id="PS50125"/>
    </source>
</evidence>
<keyword evidence="7" id="KW-1185">Reference proteome</keyword>
<evidence type="ECO:0000256" key="2">
    <source>
        <dbReference type="ARBA" id="ARBA00022840"/>
    </source>
</evidence>
<feature type="domain" description="Guanylate cyclase" evidence="5">
    <location>
        <begin position="287"/>
        <end position="425"/>
    </location>
</feature>
<dbReference type="Proteomes" id="UP001642520">
    <property type="component" value="Unassembled WGS sequence"/>
</dbReference>
<keyword evidence="3" id="KW-0456">Lyase</keyword>
<reference evidence="6 7" key="1">
    <citation type="submission" date="2024-08" db="EMBL/GenBank/DDBJ databases">
        <authorList>
            <person name="Will J Nash"/>
            <person name="Angela Man"/>
            <person name="Seanna McTaggart"/>
            <person name="Kendall Baker"/>
            <person name="Tom Barker"/>
            <person name="Leah Catchpole"/>
            <person name="Alex Durrant"/>
            <person name="Karim Gharbi"/>
            <person name="Naomi Irish"/>
            <person name="Gemy Kaithakottil"/>
            <person name="Debby Ku"/>
            <person name="Aaliyah Providence"/>
            <person name="Felix Shaw"/>
            <person name="David Swarbreck"/>
            <person name="Chris Watkins"/>
            <person name="Ann M. McCartney"/>
            <person name="Giulio Formenti"/>
            <person name="Alice Mouton"/>
            <person name="Noel Vella"/>
            <person name="Bjorn M von Reumont"/>
            <person name="Adriana Vella"/>
            <person name="Wilfried Haerty"/>
        </authorList>
    </citation>
    <scope>NUCLEOTIDE SEQUENCE [LARGE SCALE GENOMIC DNA]</scope>
</reference>
<proteinExistence type="predicted"/>
<evidence type="ECO:0000313" key="7">
    <source>
        <dbReference type="Proteomes" id="UP001642520"/>
    </source>
</evidence>